<dbReference type="AlphaFoldDB" id="A0A6J4VUH1"/>
<gene>
    <name evidence="1" type="ORF">AVDCRST_MAG18-3809</name>
</gene>
<proteinExistence type="predicted"/>
<organism evidence="1">
    <name type="scientific">uncultured Thermomicrobiales bacterium</name>
    <dbReference type="NCBI Taxonomy" id="1645740"/>
    <lineage>
        <taxon>Bacteria</taxon>
        <taxon>Pseudomonadati</taxon>
        <taxon>Thermomicrobiota</taxon>
        <taxon>Thermomicrobia</taxon>
        <taxon>Thermomicrobiales</taxon>
        <taxon>environmental samples</taxon>
    </lineage>
</organism>
<reference evidence="1" key="1">
    <citation type="submission" date="2020-02" db="EMBL/GenBank/DDBJ databases">
        <authorList>
            <person name="Meier V. D."/>
        </authorList>
    </citation>
    <scope>NUCLEOTIDE SEQUENCE</scope>
    <source>
        <strain evidence="1">AVDCRST_MAG18</strain>
    </source>
</reference>
<accession>A0A6J4VUH1</accession>
<feature type="non-terminal residue" evidence="1">
    <location>
        <position position="37"/>
    </location>
</feature>
<evidence type="ECO:0000313" key="1">
    <source>
        <dbReference type="EMBL" id="CAA9585789.1"/>
    </source>
</evidence>
<dbReference type="EMBL" id="CADCWN010000303">
    <property type="protein sequence ID" value="CAA9585789.1"/>
    <property type="molecule type" value="Genomic_DNA"/>
</dbReference>
<name>A0A6J4VUH1_9BACT</name>
<sequence length="37" mass="4558">WVWKRRRAYSRSSSSRTWTERFIESAVLRLARGRSRC</sequence>
<feature type="non-terminal residue" evidence="1">
    <location>
        <position position="1"/>
    </location>
</feature>
<protein>
    <submittedName>
        <fullName evidence="1">Uncharacterized protein</fullName>
    </submittedName>
</protein>